<dbReference type="NCBIfam" id="TIGR00826">
    <property type="entry name" value="EIIB_glc"/>
    <property type="match status" value="1"/>
</dbReference>
<evidence type="ECO:0000256" key="7">
    <source>
        <dbReference type="ARBA" id="ARBA00022692"/>
    </source>
</evidence>
<evidence type="ECO:0000256" key="4">
    <source>
        <dbReference type="ARBA" id="ARBA00022597"/>
    </source>
</evidence>
<protein>
    <submittedName>
        <fullName evidence="13">Glucose PTS transporter subunit EIIB</fullName>
        <ecNumber evidence="13">2.7.1.-</ecNumber>
    </submittedName>
</protein>
<gene>
    <name evidence="13" type="ORF">QLQ87_04805</name>
</gene>
<evidence type="ECO:0000256" key="10">
    <source>
        <dbReference type="ARBA" id="ARBA00023136"/>
    </source>
</evidence>
<proteinExistence type="predicted"/>
<dbReference type="GO" id="GO:1904659">
    <property type="term" value="P:D-glucose transmembrane transport"/>
    <property type="evidence" value="ECO:0007669"/>
    <property type="project" value="TreeGrafter"/>
</dbReference>
<evidence type="ECO:0000256" key="2">
    <source>
        <dbReference type="ARBA" id="ARBA00022448"/>
    </source>
</evidence>
<dbReference type="Proteomes" id="UP001239426">
    <property type="component" value="Chromosome"/>
</dbReference>
<evidence type="ECO:0000313" key="13">
    <source>
        <dbReference type="EMBL" id="WHF37678.1"/>
    </source>
</evidence>
<dbReference type="PANTHER" id="PTHR30009:SF20">
    <property type="entry name" value="PTS SYSTEM GLUCOSE-SPECIFIC EIICB COMPONENT-RELATED"/>
    <property type="match status" value="1"/>
</dbReference>
<dbReference type="AlphaFoldDB" id="A0AAX3VY52"/>
<keyword evidence="6" id="KW-0598">Phosphotransferase system</keyword>
<name>A0AAX3VY52_AERSA</name>
<dbReference type="PROSITE" id="PS51098">
    <property type="entry name" value="PTS_EIIB_TYPE_1"/>
    <property type="match status" value="1"/>
</dbReference>
<dbReference type="GO" id="GO:0016301">
    <property type="term" value="F:kinase activity"/>
    <property type="evidence" value="ECO:0007669"/>
    <property type="project" value="UniProtKB-KW"/>
</dbReference>
<dbReference type="InterPro" id="IPR050429">
    <property type="entry name" value="PTS_Glucose_EIICBA"/>
</dbReference>
<dbReference type="GO" id="GO:0009401">
    <property type="term" value="P:phosphoenolpyruvate-dependent sugar phosphotransferase system"/>
    <property type="evidence" value="ECO:0007669"/>
    <property type="project" value="UniProtKB-KW"/>
</dbReference>
<evidence type="ECO:0000256" key="9">
    <source>
        <dbReference type="ARBA" id="ARBA00022989"/>
    </source>
</evidence>
<dbReference type="GO" id="GO:0005886">
    <property type="term" value="C:plasma membrane"/>
    <property type="evidence" value="ECO:0007669"/>
    <property type="project" value="UniProtKB-SubCell"/>
</dbReference>
<keyword evidence="4" id="KW-0762">Sugar transport</keyword>
<evidence type="ECO:0000256" key="5">
    <source>
        <dbReference type="ARBA" id="ARBA00022679"/>
    </source>
</evidence>
<reference evidence="13" key="1">
    <citation type="submission" date="2023-05" db="EMBL/GenBank/DDBJ databases">
        <title>Aeromonas salmonicida 57, complete genome.</title>
        <authorList>
            <person name="Shao L."/>
        </authorList>
    </citation>
    <scope>NUCLEOTIDE SEQUENCE</scope>
    <source>
        <strain evidence="13">57</strain>
    </source>
</reference>
<comment type="subcellular location">
    <subcellularLocation>
        <location evidence="1">Cell membrane</location>
        <topology evidence="1">Multi-pass membrane protein</topology>
    </subcellularLocation>
</comment>
<evidence type="ECO:0000313" key="14">
    <source>
        <dbReference type="Proteomes" id="UP001239426"/>
    </source>
</evidence>
<dbReference type="GO" id="GO:0008982">
    <property type="term" value="F:protein-N(PI)-phosphohistidine-sugar phosphotransferase activity"/>
    <property type="evidence" value="ECO:0007669"/>
    <property type="project" value="InterPro"/>
</dbReference>
<dbReference type="Pfam" id="PF00367">
    <property type="entry name" value="PTS_EIIB"/>
    <property type="match status" value="1"/>
</dbReference>
<keyword evidence="7" id="KW-0812">Transmembrane</keyword>
<dbReference type="EC" id="2.7.1.-" evidence="13"/>
<dbReference type="GO" id="GO:0090564">
    <property type="term" value="F:protein-phosphocysteine-glucose phosphotransferase system transporter activity"/>
    <property type="evidence" value="ECO:0007669"/>
    <property type="project" value="TreeGrafter"/>
</dbReference>
<evidence type="ECO:0000256" key="6">
    <source>
        <dbReference type="ARBA" id="ARBA00022683"/>
    </source>
</evidence>
<dbReference type="PANTHER" id="PTHR30009">
    <property type="entry name" value="CYTOCHROME C-TYPE SYNTHESIS PROTEIN AND PTS TRANSMEMBRANE COMPONENT"/>
    <property type="match status" value="1"/>
</dbReference>
<evidence type="ECO:0000256" key="3">
    <source>
        <dbReference type="ARBA" id="ARBA00022475"/>
    </source>
</evidence>
<feature type="active site" description="Phosphocysteine intermediate; for EIIB activity" evidence="11">
    <location>
        <position position="55"/>
    </location>
</feature>
<dbReference type="FunFam" id="3.30.1360.60:FF:000001">
    <property type="entry name" value="PTS system glucose-specific IIBC component PtsG"/>
    <property type="match status" value="1"/>
</dbReference>
<evidence type="ECO:0000259" key="12">
    <source>
        <dbReference type="PROSITE" id="PS51098"/>
    </source>
</evidence>
<dbReference type="InterPro" id="IPR018113">
    <property type="entry name" value="PTrfase_EIIB_Cys"/>
</dbReference>
<dbReference type="RefSeq" id="WP_059112371.1">
    <property type="nucleotide sequence ID" value="NZ_CAWOII010000021.1"/>
</dbReference>
<evidence type="ECO:0000256" key="11">
    <source>
        <dbReference type="PROSITE-ProRule" id="PRU00421"/>
    </source>
</evidence>
<evidence type="ECO:0000256" key="1">
    <source>
        <dbReference type="ARBA" id="ARBA00004651"/>
    </source>
</evidence>
<feature type="domain" description="PTS EIIB type-1" evidence="12">
    <location>
        <begin position="33"/>
        <end position="109"/>
    </location>
</feature>
<evidence type="ECO:0000256" key="8">
    <source>
        <dbReference type="ARBA" id="ARBA00022777"/>
    </source>
</evidence>
<keyword evidence="3" id="KW-1003">Cell membrane</keyword>
<keyword evidence="9" id="KW-1133">Transmembrane helix</keyword>
<keyword evidence="2" id="KW-0813">Transport</keyword>
<dbReference type="Gene3D" id="3.30.1360.60">
    <property type="entry name" value="Glucose permease domain IIB"/>
    <property type="match status" value="1"/>
</dbReference>
<sequence length="109" mass="11940">MVSMHDFKRLFGLALGHKSQKGQEPEAVSGLDEEGILELVAAFGGKENIESFDACLTRLRVKVKALSPVNSEALQQLGAIGVIIIGQEVQAIFGKRSDNLRRDLATWFE</sequence>
<keyword evidence="10" id="KW-0472">Membrane</keyword>
<dbReference type="SUPFAM" id="SSF55604">
    <property type="entry name" value="Glucose permease domain IIB"/>
    <property type="match status" value="1"/>
</dbReference>
<dbReference type="EMBL" id="CP124841">
    <property type="protein sequence ID" value="WHF37678.1"/>
    <property type="molecule type" value="Genomic_DNA"/>
</dbReference>
<keyword evidence="5 13" id="KW-0808">Transferase</keyword>
<dbReference type="InterPro" id="IPR036878">
    <property type="entry name" value="Glu_permease_IIB"/>
</dbReference>
<accession>A0AAX3VY52</accession>
<keyword evidence="8" id="KW-0418">Kinase</keyword>
<dbReference type="InterPro" id="IPR001996">
    <property type="entry name" value="PTS_IIB_1"/>
</dbReference>
<organism evidence="13 14">
    <name type="scientific">Aeromonas salmonicida</name>
    <dbReference type="NCBI Taxonomy" id="645"/>
    <lineage>
        <taxon>Bacteria</taxon>
        <taxon>Pseudomonadati</taxon>
        <taxon>Pseudomonadota</taxon>
        <taxon>Gammaproteobacteria</taxon>
        <taxon>Aeromonadales</taxon>
        <taxon>Aeromonadaceae</taxon>
        <taxon>Aeromonas</taxon>
    </lineage>
</organism>